<dbReference type="Gene3D" id="3.50.50.60">
    <property type="entry name" value="FAD/NAD(P)-binding domain"/>
    <property type="match status" value="1"/>
</dbReference>
<feature type="domain" description="Glucose-methanol-choline oxidoreductase N-terminal" evidence="8">
    <location>
        <begin position="112"/>
        <end position="135"/>
    </location>
</feature>
<proteinExistence type="inferred from homology"/>
<dbReference type="InterPro" id="IPR000172">
    <property type="entry name" value="GMC_OxRdtase_N"/>
</dbReference>
<accession>A0A4Z0A4Z6</accession>
<sequence>MAFLKARLAALLSVAVSCNAVLYDDAKKLPSTSYDYIVVGGGTAGSVLANRLTEDPKIQVLVLEGGPSGQGVLELEIPFYNLYGPHDPLWNWNISVLPQDTAADRVLVYPAGRVLGGTSMINGMYYSRGPSSDWDRMAAITSDSGWSWDKIYPYFIKSEVLTPSVGGRNTTGELDPSIHGKQGIVATSSPNWSYETDPLIIAALNELGGPYSPILDFNNGSPLGVAWFQYTMRNGSREDAATSYLADKFLGRSNLHVLVNATVDRVVQSKSGGRVDGVEYHLSNGTGSTLHATAYNEVIVSAGTFGTPHLLLNSGIGDNSTLASYNVTPIAHVPDVGKNLTDYSTVILTWSVNSTTTLYDLITKNETFANDSLAQWTASHTGPFSNGVSDHMFNLRLNESDPEVQQMLKQYGDPSSSDKAPHITLQFVEGGLGSGNSISGSVTLNTTDPLGPPVVDAGILTSPFDVFVLEQGILAAKKFLSASAWDNYIIAPGSGLDAGIPLDGSVNTTALESYIRTQATPGWRETGTAKMSPKGARWGVVDPDFRVKNVQGLRVVDASVFPEIPSLHTQIPIYAIAERAADLIKGSHNGSH</sequence>
<feature type="signal peptide" evidence="7">
    <location>
        <begin position="1"/>
        <end position="20"/>
    </location>
</feature>
<evidence type="ECO:0000256" key="4">
    <source>
        <dbReference type="ARBA" id="ARBA00022827"/>
    </source>
</evidence>
<comment type="cofactor">
    <cofactor evidence="1 5">
        <name>FAD</name>
        <dbReference type="ChEBI" id="CHEBI:57692"/>
    </cofactor>
</comment>
<feature type="chain" id="PRO_5021460385" description="Glucose-methanol-choline oxidoreductase N-terminal domain-containing protein" evidence="7">
    <location>
        <begin position="21"/>
        <end position="592"/>
    </location>
</feature>
<evidence type="ECO:0000256" key="5">
    <source>
        <dbReference type="PIRSR" id="PIRSR000137-2"/>
    </source>
</evidence>
<dbReference type="InterPro" id="IPR012132">
    <property type="entry name" value="GMC_OxRdtase"/>
</dbReference>
<dbReference type="PANTHER" id="PTHR11552">
    <property type="entry name" value="GLUCOSE-METHANOL-CHOLINE GMC OXIDOREDUCTASE"/>
    <property type="match status" value="1"/>
</dbReference>
<dbReference type="InterPro" id="IPR007867">
    <property type="entry name" value="GMC_OxRtase_C"/>
</dbReference>
<evidence type="ECO:0000313" key="11">
    <source>
        <dbReference type="Proteomes" id="UP000298061"/>
    </source>
</evidence>
<feature type="domain" description="Glucose-methanol-choline oxidoreductase N-terminal" evidence="9">
    <location>
        <begin position="303"/>
        <end position="317"/>
    </location>
</feature>
<evidence type="ECO:0000256" key="3">
    <source>
        <dbReference type="ARBA" id="ARBA00022630"/>
    </source>
</evidence>
<evidence type="ECO:0000256" key="2">
    <source>
        <dbReference type="ARBA" id="ARBA00010790"/>
    </source>
</evidence>
<keyword evidence="11" id="KW-1185">Reference proteome</keyword>
<feature type="binding site" evidence="5">
    <location>
        <position position="114"/>
    </location>
    <ligand>
        <name>FAD</name>
        <dbReference type="ChEBI" id="CHEBI:57692"/>
    </ligand>
</feature>
<dbReference type="OrthoDB" id="269227at2759"/>
<evidence type="ECO:0000259" key="8">
    <source>
        <dbReference type="PROSITE" id="PS00623"/>
    </source>
</evidence>
<dbReference type="GO" id="GO:0050660">
    <property type="term" value="F:flavin adenine dinucleotide binding"/>
    <property type="evidence" value="ECO:0007669"/>
    <property type="project" value="InterPro"/>
</dbReference>
<dbReference type="Gene3D" id="3.30.560.10">
    <property type="entry name" value="Glucose Oxidase, domain 3"/>
    <property type="match status" value="1"/>
</dbReference>
<dbReference type="GO" id="GO:0016614">
    <property type="term" value="F:oxidoreductase activity, acting on CH-OH group of donors"/>
    <property type="evidence" value="ECO:0007669"/>
    <property type="project" value="InterPro"/>
</dbReference>
<dbReference type="PROSITE" id="PS51257">
    <property type="entry name" value="PROKAR_LIPOPROTEIN"/>
    <property type="match status" value="1"/>
</dbReference>
<comment type="similarity">
    <text evidence="2 6">Belongs to the GMC oxidoreductase family.</text>
</comment>
<dbReference type="Proteomes" id="UP000298061">
    <property type="component" value="Unassembled WGS sequence"/>
</dbReference>
<reference evidence="10 11" key="1">
    <citation type="submission" date="2019-02" db="EMBL/GenBank/DDBJ databases">
        <title>Genome sequencing of the rare red list fungi Hericium alpestre (H. flagellum).</title>
        <authorList>
            <person name="Buettner E."/>
            <person name="Kellner H."/>
        </authorList>
    </citation>
    <scope>NUCLEOTIDE SEQUENCE [LARGE SCALE GENOMIC DNA]</scope>
    <source>
        <strain evidence="10 11">DSM 108284</strain>
    </source>
</reference>
<protein>
    <recommendedName>
        <fullName evidence="8 9">Glucose-methanol-choline oxidoreductase N-terminal domain-containing protein</fullName>
    </recommendedName>
</protein>
<keyword evidence="3 6" id="KW-0285">Flavoprotein</keyword>
<dbReference type="AlphaFoldDB" id="A0A4Z0A4Z6"/>
<dbReference type="PROSITE" id="PS00623">
    <property type="entry name" value="GMC_OXRED_1"/>
    <property type="match status" value="1"/>
</dbReference>
<name>A0A4Z0A4Z6_9AGAM</name>
<evidence type="ECO:0000313" key="10">
    <source>
        <dbReference type="EMBL" id="TFY81393.1"/>
    </source>
</evidence>
<dbReference type="SUPFAM" id="SSF51905">
    <property type="entry name" value="FAD/NAD(P)-binding domain"/>
    <property type="match status" value="1"/>
</dbReference>
<keyword evidence="7" id="KW-0732">Signal</keyword>
<dbReference type="Pfam" id="PF05199">
    <property type="entry name" value="GMC_oxred_C"/>
    <property type="match status" value="1"/>
</dbReference>
<dbReference type="Pfam" id="PF00732">
    <property type="entry name" value="GMC_oxred_N"/>
    <property type="match status" value="1"/>
</dbReference>
<feature type="binding site" evidence="5">
    <location>
        <position position="263"/>
    </location>
    <ligand>
        <name>FAD</name>
        <dbReference type="ChEBI" id="CHEBI:57692"/>
    </ligand>
</feature>
<evidence type="ECO:0000256" key="6">
    <source>
        <dbReference type="RuleBase" id="RU003968"/>
    </source>
</evidence>
<comment type="caution">
    <text evidence="10">The sequence shown here is derived from an EMBL/GenBank/DDBJ whole genome shotgun (WGS) entry which is preliminary data.</text>
</comment>
<evidence type="ECO:0000256" key="7">
    <source>
        <dbReference type="SAM" id="SignalP"/>
    </source>
</evidence>
<dbReference type="PROSITE" id="PS00624">
    <property type="entry name" value="GMC_OXRED_2"/>
    <property type="match status" value="1"/>
</dbReference>
<feature type="binding site" evidence="5">
    <location>
        <position position="118"/>
    </location>
    <ligand>
        <name>FAD</name>
        <dbReference type="ChEBI" id="CHEBI:57692"/>
    </ligand>
</feature>
<dbReference type="PIRSF" id="PIRSF000137">
    <property type="entry name" value="Alcohol_oxidase"/>
    <property type="match status" value="1"/>
</dbReference>
<dbReference type="InterPro" id="IPR036188">
    <property type="entry name" value="FAD/NAD-bd_sf"/>
</dbReference>
<gene>
    <name evidence="10" type="ORF">EWM64_g2620</name>
</gene>
<dbReference type="SUPFAM" id="SSF54373">
    <property type="entry name" value="FAD-linked reductases, C-terminal domain"/>
    <property type="match status" value="1"/>
</dbReference>
<keyword evidence="4 5" id="KW-0274">FAD</keyword>
<dbReference type="EMBL" id="SFCI01000217">
    <property type="protein sequence ID" value="TFY81393.1"/>
    <property type="molecule type" value="Genomic_DNA"/>
</dbReference>
<dbReference type="STRING" id="135208.A0A4Z0A4Z6"/>
<evidence type="ECO:0000256" key="1">
    <source>
        <dbReference type="ARBA" id="ARBA00001974"/>
    </source>
</evidence>
<organism evidence="10 11">
    <name type="scientific">Hericium alpestre</name>
    <dbReference type="NCBI Taxonomy" id="135208"/>
    <lineage>
        <taxon>Eukaryota</taxon>
        <taxon>Fungi</taxon>
        <taxon>Dikarya</taxon>
        <taxon>Basidiomycota</taxon>
        <taxon>Agaricomycotina</taxon>
        <taxon>Agaricomycetes</taxon>
        <taxon>Russulales</taxon>
        <taxon>Hericiaceae</taxon>
        <taxon>Hericium</taxon>
    </lineage>
</organism>
<evidence type="ECO:0000259" key="9">
    <source>
        <dbReference type="PROSITE" id="PS00624"/>
    </source>
</evidence>
<dbReference type="PANTHER" id="PTHR11552:SF147">
    <property type="entry name" value="CHOLINE DEHYDROGENASE, MITOCHONDRIAL"/>
    <property type="match status" value="1"/>
</dbReference>